<sequence length="288" mass="31088">MAIAFVAAAPANAAPARSNGRGTVIFVHGFDPDGTAATNCREYWSSAINYFKSKRYTDSQLKTYSYYKNKSGSDGCTWRYKDSGGYGTRDTSLTAVARSFANRVYNSYSSAPYGGQKVDVVAHSMGGLVVRAALYHVKKGTDGFPPYLYIEDVVTLGTPHNGASGGQLALCNAAYGFPAQCKQMAQGSDFLDNLPVTPSKSAMGTDWTAVSSYDDSTVSASSGTWISAQHKLQYNDSGDKEISHTALKSHKNGTYRARIKNSGSWSSYADRTAPVVRAYQAVYYKSTQ</sequence>
<evidence type="ECO:0000259" key="1">
    <source>
        <dbReference type="Pfam" id="PF05057"/>
    </source>
</evidence>
<evidence type="ECO:0000313" key="3">
    <source>
        <dbReference type="Proteomes" id="UP001164439"/>
    </source>
</evidence>
<name>A0ABY7K650_9ACTN</name>
<dbReference type="InterPro" id="IPR029058">
    <property type="entry name" value="AB_hydrolase_fold"/>
</dbReference>
<proteinExistence type="predicted"/>
<dbReference type="RefSeq" id="WP_269657669.1">
    <property type="nucleotide sequence ID" value="NZ_CP114413.1"/>
</dbReference>
<dbReference type="Gene3D" id="3.40.50.1820">
    <property type="entry name" value="alpha/beta hydrolase"/>
    <property type="match status" value="1"/>
</dbReference>
<reference evidence="2" key="1">
    <citation type="submission" date="2022-12" db="EMBL/GenBank/DDBJ databases">
        <authorList>
            <person name="Ruckert C."/>
            <person name="Busche T."/>
            <person name="Kalinowski J."/>
            <person name="Wittmann C."/>
        </authorList>
    </citation>
    <scope>NUCLEOTIDE SEQUENCE</scope>
    <source>
        <strain evidence="2">DSM 40467</strain>
    </source>
</reference>
<dbReference type="Proteomes" id="UP001164439">
    <property type="component" value="Chromosome"/>
</dbReference>
<accession>A0ABY7K650</accession>
<gene>
    <name evidence="2" type="ORF">STRCI_001067</name>
</gene>
<evidence type="ECO:0000313" key="2">
    <source>
        <dbReference type="EMBL" id="WAZ19978.1"/>
    </source>
</evidence>
<dbReference type="SUPFAM" id="SSF53474">
    <property type="entry name" value="alpha/beta-Hydrolases"/>
    <property type="match status" value="1"/>
</dbReference>
<dbReference type="EMBL" id="CP114413">
    <property type="protein sequence ID" value="WAZ19978.1"/>
    <property type="molecule type" value="Genomic_DNA"/>
</dbReference>
<keyword evidence="3" id="KW-1185">Reference proteome</keyword>
<organism evidence="2 3">
    <name type="scientific">Streptomyces cinnabarinus</name>
    <dbReference type="NCBI Taxonomy" id="67287"/>
    <lineage>
        <taxon>Bacteria</taxon>
        <taxon>Bacillati</taxon>
        <taxon>Actinomycetota</taxon>
        <taxon>Actinomycetes</taxon>
        <taxon>Kitasatosporales</taxon>
        <taxon>Streptomycetaceae</taxon>
        <taxon>Streptomyces</taxon>
    </lineage>
</organism>
<dbReference type="InterPro" id="IPR007751">
    <property type="entry name" value="DUF676_lipase-like"/>
</dbReference>
<feature type="domain" description="DUF676" evidence="1">
    <location>
        <begin position="24"/>
        <end position="169"/>
    </location>
</feature>
<protein>
    <submittedName>
        <fullName evidence="2">Lipase family protein</fullName>
    </submittedName>
</protein>
<dbReference type="Pfam" id="PF05057">
    <property type="entry name" value="DUF676"/>
    <property type="match status" value="1"/>
</dbReference>